<feature type="domain" description="Rhodanese" evidence="1">
    <location>
        <begin position="29"/>
        <end position="142"/>
    </location>
</feature>
<accession>A0A0D2MGU0</accession>
<evidence type="ECO:0000259" key="1">
    <source>
        <dbReference type="PROSITE" id="PS50206"/>
    </source>
</evidence>
<dbReference type="OrthoDB" id="566238at2759"/>
<dbReference type="Gene3D" id="3.40.250.10">
    <property type="entry name" value="Rhodanese-like domain"/>
    <property type="match status" value="1"/>
</dbReference>
<gene>
    <name evidence="2" type="ORF">MNEG_13708</name>
</gene>
<evidence type="ECO:0000313" key="2">
    <source>
        <dbReference type="EMBL" id="KIY94255.1"/>
    </source>
</evidence>
<dbReference type="Proteomes" id="UP000054498">
    <property type="component" value="Unassembled WGS sequence"/>
</dbReference>
<name>A0A0D2MGU0_9CHLO</name>
<sequence>MQECRDEFEGAYAKDFADAEEARVLIALGYTLLDVRSALEVEAAGKPRAAVHVPYLISTRRYDAEQGKAVVTTRVNEGFLSEVARRFPDRESARLLVADADGRPGSGAQEALELLDDSGYACLVGLVGGMRRFMRVFDMKLARRPTRGAFVEDPWSEGSSQGMFAGES</sequence>
<dbReference type="STRING" id="145388.A0A0D2MGU0"/>
<reference evidence="2 3" key="1">
    <citation type="journal article" date="2013" name="BMC Genomics">
        <title>Reconstruction of the lipid metabolism for the microalga Monoraphidium neglectum from its genome sequence reveals characteristics suitable for biofuel production.</title>
        <authorList>
            <person name="Bogen C."/>
            <person name="Al-Dilaimi A."/>
            <person name="Albersmeier A."/>
            <person name="Wichmann J."/>
            <person name="Grundmann M."/>
            <person name="Rupp O."/>
            <person name="Lauersen K.J."/>
            <person name="Blifernez-Klassen O."/>
            <person name="Kalinowski J."/>
            <person name="Goesmann A."/>
            <person name="Mussgnug J.H."/>
            <person name="Kruse O."/>
        </authorList>
    </citation>
    <scope>NUCLEOTIDE SEQUENCE [LARGE SCALE GENOMIC DNA]</scope>
    <source>
        <strain evidence="2 3">SAG 48.87</strain>
    </source>
</reference>
<dbReference type="InterPro" id="IPR036873">
    <property type="entry name" value="Rhodanese-like_dom_sf"/>
</dbReference>
<dbReference type="EMBL" id="KK104212">
    <property type="protein sequence ID" value="KIY94255.1"/>
    <property type="molecule type" value="Genomic_DNA"/>
</dbReference>
<dbReference type="KEGG" id="mng:MNEG_13708"/>
<protein>
    <recommendedName>
        <fullName evidence="1">Rhodanese domain-containing protein</fullName>
    </recommendedName>
</protein>
<evidence type="ECO:0000313" key="3">
    <source>
        <dbReference type="Proteomes" id="UP000054498"/>
    </source>
</evidence>
<organism evidence="2 3">
    <name type="scientific">Monoraphidium neglectum</name>
    <dbReference type="NCBI Taxonomy" id="145388"/>
    <lineage>
        <taxon>Eukaryota</taxon>
        <taxon>Viridiplantae</taxon>
        <taxon>Chlorophyta</taxon>
        <taxon>core chlorophytes</taxon>
        <taxon>Chlorophyceae</taxon>
        <taxon>CS clade</taxon>
        <taxon>Sphaeropleales</taxon>
        <taxon>Selenastraceae</taxon>
        <taxon>Monoraphidium</taxon>
    </lineage>
</organism>
<dbReference type="PROSITE" id="PS50206">
    <property type="entry name" value="RHODANESE_3"/>
    <property type="match status" value="1"/>
</dbReference>
<proteinExistence type="predicted"/>
<dbReference type="GeneID" id="25731197"/>
<dbReference type="SUPFAM" id="SSF52821">
    <property type="entry name" value="Rhodanese/Cell cycle control phosphatase"/>
    <property type="match status" value="1"/>
</dbReference>
<keyword evidence="3" id="KW-1185">Reference proteome</keyword>
<dbReference type="InterPro" id="IPR001763">
    <property type="entry name" value="Rhodanese-like_dom"/>
</dbReference>
<dbReference type="RefSeq" id="XP_013893275.1">
    <property type="nucleotide sequence ID" value="XM_014037821.1"/>
</dbReference>
<dbReference type="AlphaFoldDB" id="A0A0D2MGU0"/>